<dbReference type="Gene3D" id="1.25.10.10">
    <property type="entry name" value="Leucine-rich Repeat Variant"/>
    <property type="match status" value="1"/>
</dbReference>
<dbReference type="InterPro" id="IPR016024">
    <property type="entry name" value="ARM-type_fold"/>
</dbReference>
<dbReference type="EMBL" id="CAMPGE010001347">
    <property type="protein sequence ID" value="CAI2360129.1"/>
    <property type="molecule type" value="Genomic_DNA"/>
</dbReference>
<dbReference type="Proteomes" id="UP001295684">
    <property type="component" value="Unassembled WGS sequence"/>
</dbReference>
<dbReference type="SUPFAM" id="SSF48371">
    <property type="entry name" value="ARM repeat"/>
    <property type="match status" value="1"/>
</dbReference>
<dbReference type="AlphaFoldDB" id="A0AAD1U4M1"/>
<protein>
    <submittedName>
        <fullName evidence="2">Uncharacterized protein</fullName>
    </submittedName>
</protein>
<evidence type="ECO:0000313" key="2">
    <source>
        <dbReference type="EMBL" id="CAI2360129.1"/>
    </source>
</evidence>
<feature type="region of interest" description="Disordered" evidence="1">
    <location>
        <begin position="1"/>
        <end position="21"/>
    </location>
</feature>
<reference evidence="2" key="1">
    <citation type="submission" date="2023-07" db="EMBL/GenBank/DDBJ databases">
        <authorList>
            <consortium name="AG Swart"/>
            <person name="Singh M."/>
            <person name="Singh A."/>
            <person name="Seah K."/>
            <person name="Emmerich C."/>
        </authorList>
    </citation>
    <scope>NUCLEOTIDE SEQUENCE</scope>
    <source>
        <strain evidence="2">DP1</strain>
    </source>
</reference>
<evidence type="ECO:0000313" key="3">
    <source>
        <dbReference type="Proteomes" id="UP001295684"/>
    </source>
</evidence>
<name>A0AAD1U4M1_EUPCR</name>
<gene>
    <name evidence="2" type="ORF">ECRASSUSDP1_LOCUS1427</name>
</gene>
<organism evidence="2 3">
    <name type="scientific">Euplotes crassus</name>
    <dbReference type="NCBI Taxonomy" id="5936"/>
    <lineage>
        <taxon>Eukaryota</taxon>
        <taxon>Sar</taxon>
        <taxon>Alveolata</taxon>
        <taxon>Ciliophora</taxon>
        <taxon>Intramacronucleata</taxon>
        <taxon>Spirotrichea</taxon>
        <taxon>Hypotrichia</taxon>
        <taxon>Euplotida</taxon>
        <taxon>Euplotidae</taxon>
        <taxon>Moneuplotes</taxon>
    </lineage>
</organism>
<comment type="caution">
    <text evidence="2">The sequence shown here is derived from an EMBL/GenBank/DDBJ whole genome shotgun (WGS) entry which is preliminary data.</text>
</comment>
<sequence length="252" mass="29178">MSKKSLKNGGTHPPAKSNEPQGVFKLNKGIILTCRKIYDNSAEEEKLMNIENYMHFATLIHKINLFLLEYKNISAVKNILDIVYSEELLTRIVDFVTNTEYFCNFGLRLLEHFCILPKAREYLENSEVIYVIFGLLRTNDNETIVSAISFLSILLNPSNVSKILSKARILPILIKLLKTKEIEYFCGDILDTILAAKDAKLHRRTLLKEGVIEILQSIEEYEDFIMLPRIVKKCNRIRRELEILKQVIESKE</sequence>
<accession>A0AAD1U4M1</accession>
<proteinExistence type="predicted"/>
<dbReference type="InterPro" id="IPR011989">
    <property type="entry name" value="ARM-like"/>
</dbReference>
<evidence type="ECO:0000256" key="1">
    <source>
        <dbReference type="SAM" id="MobiDB-lite"/>
    </source>
</evidence>
<keyword evidence="3" id="KW-1185">Reference proteome</keyword>